<dbReference type="Pfam" id="PF00571">
    <property type="entry name" value="CBS"/>
    <property type="match status" value="4"/>
</dbReference>
<evidence type="ECO:0000259" key="5">
    <source>
        <dbReference type="PROSITE" id="PS51371"/>
    </source>
</evidence>
<dbReference type="CDD" id="cd17774">
    <property type="entry name" value="CBS_two-component_sensor_histidine_kinase_repeat2"/>
    <property type="match status" value="1"/>
</dbReference>
<name>A0A0V7ZUL4_9CYAN</name>
<evidence type="ECO:0000259" key="4">
    <source>
        <dbReference type="PROSITE" id="PS50112"/>
    </source>
</evidence>
<evidence type="ECO:0000313" key="6">
    <source>
        <dbReference type="EMBL" id="KST68158.1"/>
    </source>
</evidence>
<dbReference type="SUPFAM" id="SSF55785">
    <property type="entry name" value="PYP-like sensor domain (PAS domain)"/>
    <property type="match status" value="1"/>
</dbReference>
<evidence type="ECO:0000313" key="8">
    <source>
        <dbReference type="Proteomes" id="UP000053372"/>
    </source>
</evidence>
<organism evidence="6 8">
    <name type="scientific">Mastigocoleus testarum BC008</name>
    <dbReference type="NCBI Taxonomy" id="371196"/>
    <lineage>
        <taxon>Bacteria</taxon>
        <taxon>Bacillati</taxon>
        <taxon>Cyanobacteriota</taxon>
        <taxon>Cyanophyceae</taxon>
        <taxon>Nostocales</taxon>
        <taxon>Hapalosiphonaceae</taxon>
        <taxon>Mastigocoleus</taxon>
    </lineage>
</organism>
<evidence type="ECO:0000313" key="7">
    <source>
        <dbReference type="EMBL" id="KST68821.1"/>
    </source>
</evidence>
<keyword evidence="1 2" id="KW-0129">CBS domain</keyword>
<comment type="caution">
    <text evidence="6">The sequence shown here is derived from an EMBL/GenBank/DDBJ whole genome shotgun (WGS) entry which is preliminary data.</text>
</comment>
<accession>A0A0V7ZUL4</accession>
<proteinExistence type="predicted"/>
<feature type="domain" description="CBS" evidence="5">
    <location>
        <begin position="13"/>
        <end position="90"/>
    </location>
</feature>
<dbReference type="Pfam" id="PF13426">
    <property type="entry name" value="PAS_9"/>
    <property type="match status" value="1"/>
</dbReference>
<gene>
    <name evidence="6" type="ORF">BC008_32575</name>
    <name evidence="7" type="ORF">BC008_34260</name>
</gene>
<dbReference type="EMBL" id="LMTZ01000077">
    <property type="protein sequence ID" value="KST68158.1"/>
    <property type="molecule type" value="Genomic_DNA"/>
</dbReference>
<evidence type="ECO:0008006" key="9">
    <source>
        <dbReference type="Google" id="ProtNLM"/>
    </source>
</evidence>
<feature type="domain" description="PAS" evidence="4">
    <location>
        <begin position="359"/>
        <end position="429"/>
    </location>
</feature>
<dbReference type="OrthoDB" id="9813903at2"/>
<sequence length="487" mass="55141">MSVNQWFSLEKAIEREPLIVTPDITIVEVIGLMSQGWVRNCPLDNDNSTDDNFPVRKHSSSCAVVVHDGLLVGIFTERDVVRLIAAGRTLQGITIAEVMSRELVTLKTDRTNQDIFAARNLMHQHGIRHLPIMDECDQLLGIISSEGIRRQIRPTQWLRFCKVAEVMNSQVVHAPLTVSLMNVIKLMANHHVSCVVLVQKVKERVQKLTGNEESSDTEACALLPIGIITERDILQFQRLELNLEFIQAQAVMSAPLFLINPEDSLWAVQSLMDYHKVRRLVVASSQAELRGIITQTSLLQALDPTEMYEVLELLEQKVEELETEKRKLSESYTTQSQLYQQTQKALEESHKVEKSLRKENNLISTILDVAAALIVVLDKEGKILSFNQACEIAIGYSFEEVESKQVWDLIVPEEIETTIEVFEQLQRGEFPIQYDNHWIAKDGSLRLITWSNTCLIDNDGSVNYIIATGIDITRESKLRLSSCAPNI</sequence>
<dbReference type="InterPro" id="IPR046342">
    <property type="entry name" value="CBS_dom_sf"/>
</dbReference>
<dbReference type="InterPro" id="IPR001610">
    <property type="entry name" value="PAC"/>
</dbReference>
<dbReference type="InterPro" id="IPR035965">
    <property type="entry name" value="PAS-like_dom_sf"/>
</dbReference>
<dbReference type="SMART" id="SM00086">
    <property type="entry name" value="PAC"/>
    <property type="match status" value="1"/>
</dbReference>
<evidence type="ECO:0000256" key="2">
    <source>
        <dbReference type="PROSITE-ProRule" id="PRU00703"/>
    </source>
</evidence>
<dbReference type="Gene3D" id="3.30.450.20">
    <property type="entry name" value="PAS domain"/>
    <property type="match status" value="1"/>
</dbReference>
<keyword evidence="8" id="KW-1185">Reference proteome</keyword>
<dbReference type="AlphaFoldDB" id="A0A0V7ZUL4"/>
<dbReference type="EMBL" id="LMTZ01000045">
    <property type="protein sequence ID" value="KST68821.1"/>
    <property type="molecule type" value="Genomic_DNA"/>
</dbReference>
<dbReference type="InterPro" id="IPR000644">
    <property type="entry name" value="CBS_dom"/>
</dbReference>
<dbReference type="CDD" id="cd04620">
    <property type="entry name" value="CBS_two-component_sensor_histidine_kinase_repeat1"/>
    <property type="match status" value="1"/>
</dbReference>
<feature type="coiled-coil region" evidence="3">
    <location>
        <begin position="311"/>
        <end position="338"/>
    </location>
</feature>
<dbReference type="SUPFAM" id="SSF54631">
    <property type="entry name" value="CBS-domain pair"/>
    <property type="match status" value="2"/>
</dbReference>
<dbReference type="NCBIfam" id="TIGR00229">
    <property type="entry name" value="sensory_box"/>
    <property type="match status" value="1"/>
</dbReference>
<evidence type="ECO:0000256" key="1">
    <source>
        <dbReference type="ARBA" id="ARBA00023122"/>
    </source>
</evidence>
<dbReference type="PANTHER" id="PTHR43080">
    <property type="entry name" value="CBS DOMAIN-CONTAINING PROTEIN CBSX3, MITOCHONDRIAL"/>
    <property type="match status" value="1"/>
</dbReference>
<dbReference type="PROSITE" id="PS51371">
    <property type="entry name" value="CBS"/>
    <property type="match status" value="3"/>
</dbReference>
<evidence type="ECO:0000256" key="3">
    <source>
        <dbReference type="SAM" id="Coils"/>
    </source>
</evidence>
<dbReference type="Proteomes" id="UP000053372">
    <property type="component" value="Unassembled WGS sequence"/>
</dbReference>
<protein>
    <recommendedName>
        <fullName evidence="9">Histidine kinase</fullName>
    </recommendedName>
</protein>
<dbReference type="RefSeq" id="WP_058183437.1">
    <property type="nucleotide sequence ID" value="NZ_LMTZ01000045.1"/>
</dbReference>
<dbReference type="PANTHER" id="PTHR43080:SF2">
    <property type="entry name" value="CBS DOMAIN-CONTAINING PROTEIN"/>
    <property type="match status" value="1"/>
</dbReference>
<dbReference type="Gene3D" id="3.10.580.10">
    <property type="entry name" value="CBS-domain"/>
    <property type="match status" value="2"/>
</dbReference>
<dbReference type="PROSITE" id="PS50112">
    <property type="entry name" value="PAS"/>
    <property type="match status" value="1"/>
</dbReference>
<dbReference type="SMART" id="SM00116">
    <property type="entry name" value="CBS"/>
    <property type="match status" value="4"/>
</dbReference>
<reference evidence="6 8" key="1">
    <citation type="journal article" date="2015" name="Genome Announc.">
        <title>Draft Genome of the Euendolithic (true boring) Cyanobacterium Mastigocoleus testarum strain BC008.</title>
        <authorList>
            <person name="Guida B.S."/>
            <person name="Garcia-Pichel F."/>
        </authorList>
    </citation>
    <scope>NUCLEOTIDE SEQUENCE [LARGE SCALE GENOMIC DNA]</scope>
    <source>
        <strain evidence="6 8">BC008</strain>
    </source>
</reference>
<dbReference type="InterPro" id="IPR000014">
    <property type="entry name" value="PAS"/>
</dbReference>
<dbReference type="InterPro" id="IPR051257">
    <property type="entry name" value="Diverse_CBS-Domain"/>
</dbReference>
<keyword evidence="3" id="KW-0175">Coiled coil</keyword>
<dbReference type="SMART" id="SM00091">
    <property type="entry name" value="PAS"/>
    <property type="match status" value="1"/>
</dbReference>
<dbReference type="CDD" id="cd00130">
    <property type="entry name" value="PAS"/>
    <property type="match status" value="1"/>
</dbReference>
<feature type="domain" description="CBS" evidence="5">
    <location>
        <begin position="99"/>
        <end position="160"/>
    </location>
</feature>
<feature type="domain" description="CBS" evidence="5">
    <location>
        <begin position="252"/>
        <end position="310"/>
    </location>
</feature>